<dbReference type="PANTHER" id="PTHR11743:SF73">
    <property type="entry name" value="PHEROPHORIN DOMAIN-CONTAINING PROTEIN"/>
    <property type="match status" value="1"/>
</dbReference>
<organism evidence="2 3">
    <name type="scientific">Sphagnum jensenii</name>
    <dbReference type="NCBI Taxonomy" id="128206"/>
    <lineage>
        <taxon>Eukaryota</taxon>
        <taxon>Viridiplantae</taxon>
        <taxon>Streptophyta</taxon>
        <taxon>Embryophyta</taxon>
        <taxon>Bryophyta</taxon>
        <taxon>Sphagnophytina</taxon>
        <taxon>Sphagnopsida</taxon>
        <taxon>Sphagnales</taxon>
        <taxon>Sphagnaceae</taxon>
        <taxon>Sphagnum</taxon>
    </lineage>
</organism>
<reference evidence="2" key="1">
    <citation type="submission" date="2024-02" db="EMBL/GenBank/DDBJ databases">
        <authorList>
            <consortium name="ELIXIR-Norway"/>
            <consortium name="Elixir Norway"/>
        </authorList>
    </citation>
    <scope>NUCLEOTIDE SEQUENCE</scope>
</reference>
<dbReference type="InterPro" id="IPR023614">
    <property type="entry name" value="Porin_dom_sf"/>
</dbReference>
<dbReference type="CDD" id="cd07306">
    <property type="entry name" value="Porin3_VDAC"/>
    <property type="match status" value="1"/>
</dbReference>
<evidence type="ECO:0000256" key="1">
    <source>
        <dbReference type="ARBA" id="ARBA00009624"/>
    </source>
</evidence>
<dbReference type="Gene3D" id="2.40.160.10">
    <property type="entry name" value="Porin"/>
    <property type="match status" value="1"/>
</dbReference>
<dbReference type="InterPro" id="IPR001925">
    <property type="entry name" value="Porin_Euk"/>
</dbReference>
<dbReference type="Proteomes" id="UP001497444">
    <property type="component" value="Chromosome 13"/>
</dbReference>
<protein>
    <submittedName>
        <fullName evidence="2">Uncharacterized protein</fullName>
    </submittedName>
</protein>
<proteinExistence type="inferred from homology"/>
<gene>
    <name evidence="2" type="ORF">CSSPJE1EN1_LOCUS6269</name>
</gene>
<name>A0ABP0W3J7_9BRYO</name>
<keyword evidence="3" id="KW-1185">Reference proteome</keyword>
<evidence type="ECO:0000313" key="2">
    <source>
        <dbReference type="EMBL" id="CAK9260791.1"/>
    </source>
</evidence>
<dbReference type="EMBL" id="OZ020108">
    <property type="protein sequence ID" value="CAK9260791.1"/>
    <property type="molecule type" value="Genomic_DNA"/>
</dbReference>
<dbReference type="PANTHER" id="PTHR11743">
    <property type="entry name" value="VOLTAGE-DEPENDENT ANION-SELECTIVE CHANNEL"/>
    <property type="match status" value="1"/>
</dbReference>
<evidence type="ECO:0000313" key="3">
    <source>
        <dbReference type="Proteomes" id="UP001497444"/>
    </source>
</evidence>
<accession>A0ABP0W3J7</accession>
<sequence length="300" mass="31674">MSSKNGSKSGGNSVVAARPPLFTEVGKQARDLVYKGFVRGHMLVLACLGPIPGSTITTTATIVDDITVGIISATIQEGNAKHELTFNTLSNKITASTMVTNLGVPGLTAGITTALPCGANDASAQVCYHHDIAALSAKVIGFKSRPELEFTANMGMDGAFMGGAIRYNTKSAEIGMSKVGIGYDAKEFSGSFMVDPLIEKSFDVHVARSLSPRCQVGAHIRHQTEKQLTSAKVAGSYQYDSQTILKGRLDEKGMVAALLQYSPSPPFATFSLLAEVNCRDLKQKPNIGLSFTVLGAAVIQ</sequence>
<dbReference type="InterPro" id="IPR027246">
    <property type="entry name" value="Porin_Euk/Tom40"/>
</dbReference>
<dbReference type="Pfam" id="PF01459">
    <property type="entry name" value="Porin_3"/>
    <property type="match status" value="1"/>
</dbReference>
<comment type="similarity">
    <text evidence="1">Belongs to the eukaryotic mitochondrial porin (TC 1.B.8.1) family.</text>
</comment>